<dbReference type="PROSITE" id="PS51464">
    <property type="entry name" value="SIS"/>
    <property type="match status" value="1"/>
</dbReference>
<dbReference type="SUPFAM" id="SSF53697">
    <property type="entry name" value="SIS domain"/>
    <property type="match status" value="1"/>
</dbReference>
<dbReference type="InterPro" id="IPR001347">
    <property type="entry name" value="SIS_dom"/>
</dbReference>
<dbReference type="Pfam" id="PF13580">
    <property type="entry name" value="SIS_2"/>
    <property type="match status" value="1"/>
</dbReference>
<dbReference type="InterPro" id="IPR046348">
    <property type="entry name" value="SIS_dom_sf"/>
</dbReference>
<reference evidence="2 3" key="1">
    <citation type="journal article" date="2013" name="Environ. Microbiol.">
        <title>Complete genome, catabolic sub-proteomes and key-metabolites of Desulfobacula toluolica Tol2, a marine, aromatic compound-degrading, sulfate-reducing bacterium.</title>
        <authorList>
            <person name="Wohlbrand L."/>
            <person name="Jacob J.H."/>
            <person name="Kube M."/>
            <person name="Mussmann M."/>
            <person name="Jarling R."/>
            <person name="Beck A."/>
            <person name="Amann R."/>
            <person name="Wilkes H."/>
            <person name="Reinhardt R."/>
            <person name="Rabus R."/>
        </authorList>
    </citation>
    <scope>NUCLEOTIDE SEQUENCE [LARGE SCALE GENOMIC DNA]</scope>
    <source>
        <strain evidence="3">DSM 7467 / Tol2</strain>
    </source>
</reference>
<dbReference type="EMBL" id="FO203503">
    <property type="protein sequence ID" value="CCK81692.1"/>
    <property type="molecule type" value="Genomic_DNA"/>
</dbReference>
<dbReference type="Gene3D" id="3.40.50.10490">
    <property type="entry name" value="Glucose-6-phosphate isomerase like protein, domain 1"/>
    <property type="match status" value="1"/>
</dbReference>
<dbReference type="InterPro" id="IPR050099">
    <property type="entry name" value="SIS_GmhA/DiaA_subfam"/>
</dbReference>
<dbReference type="PANTHER" id="PTHR30390:SF7">
    <property type="entry name" value="PHOSPHOHEPTOSE ISOMERASE"/>
    <property type="match status" value="1"/>
</dbReference>
<organism evidence="2 3">
    <name type="scientific">Desulfobacula toluolica (strain DSM 7467 / Tol2)</name>
    <dbReference type="NCBI Taxonomy" id="651182"/>
    <lineage>
        <taxon>Bacteria</taxon>
        <taxon>Pseudomonadati</taxon>
        <taxon>Thermodesulfobacteriota</taxon>
        <taxon>Desulfobacteria</taxon>
        <taxon>Desulfobacterales</taxon>
        <taxon>Desulfobacteraceae</taxon>
        <taxon>Desulfobacula</taxon>
    </lineage>
</organism>
<accession>K0NRV4</accession>
<dbReference type="GO" id="GO:0097367">
    <property type="term" value="F:carbohydrate derivative binding"/>
    <property type="evidence" value="ECO:0007669"/>
    <property type="project" value="InterPro"/>
</dbReference>
<keyword evidence="3" id="KW-1185">Reference proteome</keyword>
<dbReference type="KEGG" id="dto:TOL2_C35350"/>
<sequence>MIFNKYNPYNWLKKLNTTIMSSQCRLGKASVDLEYGCCAAGKIINNIIEKDASIWWVGNGGSAAICSHLSQDLLNKLGAKSFYTGDAALMTCISNDFGYKNVYLHPLEKLVKPDDLLIAISSSGNSENIYLCADMALEKGLGLITLSGFTDDNKLWNMESNLSFFVPAYLFGIVELSHEAILHGIIESLWLEKKI</sequence>
<gene>
    <name evidence="2" type="ordered locus">TOL2_C35350</name>
</gene>
<dbReference type="HOGENOM" id="CLU_080999_1_0_7"/>
<evidence type="ECO:0000313" key="2">
    <source>
        <dbReference type="EMBL" id="CCK81692.1"/>
    </source>
</evidence>
<dbReference type="CDD" id="cd05006">
    <property type="entry name" value="SIS_GmhA"/>
    <property type="match status" value="1"/>
</dbReference>
<name>K0NRV4_DESTT</name>
<evidence type="ECO:0000313" key="3">
    <source>
        <dbReference type="Proteomes" id="UP000007347"/>
    </source>
</evidence>
<dbReference type="RefSeq" id="WP_014958880.1">
    <property type="nucleotide sequence ID" value="NC_018645.1"/>
</dbReference>
<dbReference type="Proteomes" id="UP000007347">
    <property type="component" value="Chromosome"/>
</dbReference>
<dbReference type="GO" id="GO:0016853">
    <property type="term" value="F:isomerase activity"/>
    <property type="evidence" value="ECO:0007669"/>
    <property type="project" value="UniProtKB-KW"/>
</dbReference>
<dbReference type="InterPro" id="IPR035461">
    <property type="entry name" value="GmhA/DiaA"/>
</dbReference>
<dbReference type="STRING" id="651182.TOL2_C35350"/>
<feature type="domain" description="SIS" evidence="1">
    <location>
        <begin position="43"/>
        <end position="195"/>
    </location>
</feature>
<protein>
    <submittedName>
        <fullName evidence="2">Putative phosphoheptose isomerase</fullName>
    </submittedName>
</protein>
<dbReference type="AlphaFoldDB" id="K0NRV4"/>
<evidence type="ECO:0000259" key="1">
    <source>
        <dbReference type="PROSITE" id="PS51464"/>
    </source>
</evidence>
<proteinExistence type="predicted"/>
<dbReference type="PANTHER" id="PTHR30390">
    <property type="entry name" value="SEDOHEPTULOSE 7-PHOSPHATE ISOMERASE / DNAA INITIATOR-ASSOCIATING FACTOR FOR REPLICATION INITIATION"/>
    <property type="match status" value="1"/>
</dbReference>
<dbReference type="GO" id="GO:1901135">
    <property type="term" value="P:carbohydrate derivative metabolic process"/>
    <property type="evidence" value="ECO:0007669"/>
    <property type="project" value="InterPro"/>
</dbReference>
<keyword evidence="2" id="KW-0413">Isomerase</keyword>